<evidence type="ECO:0000313" key="4">
    <source>
        <dbReference type="Proteomes" id="UP000185713"/>
    </source>
</evidence>
<evidence type="ECO:0000313" key="1">
    <source>
        <dbReference type="EMBL" id="OJH49934.1"/>
    </source>
</evidence>
<sequence>MIETICNIGNTVQNIDGEQDIIDLWQKEEGADYDLILEIDVSDDSISINSRDFEKKVFKDGLLYTQGNWFVGALVKKDSYKEKNIKNSLDFLDIPEEKYDDIKVTLNQKIEEYKGSNFVILFKKDGKKPIDIAKDKFLEEIEKNGLKKVNHSGYCQMCNQFADTLYDSIIYKCYTNDKNIFSNTDGLSYGICYDCLINILAGRKYIHNCLETWWGGSKMLFLPHDYDKEIKEIFEDSDIGDLEDRNLLNNIRYSEDLVMEQISKCRTNVDIIFFSSQKSEWKITYHIRDIMPSRFTKIAELEHKYATSGPNLGLWQVLLYLLGGNSKPNEIFGTNEAKNYLRDIFHGNKINRRIFFSRVMKKYRHDYYEGYRQISSIHRVYNFLVDCGCLTNGWKLVEKKEGGYEMTEYETEEQFFEENSEFFDNSVKKAWFLLGHLYNAMIYESKKYKSGDDLQNATSHLEKNFFFGRKFDFKTFVYIANQCSELMYKYGVQNKKYLNNYLSSSKELMGAGNEKIPNDEAKYIFFWGMQQWIGKSKDNIKIEGVDE</sequence>
<dbReference type="EMBL" id="JWTK01000002">
    <property type="protein sequence ID" value="OJH49934.1"/>
    <property type="molecule type" value="Genomic_DNA"/>
</dbReference>
<accession>A0A1L9C646</accession>
<reference evidence="1 4" key="1">
    <citation type="submission" date="2014-12" db="EMBL/GenBank/DDBJ databases">
        <title>The genome sequence of Methanohalophilus portucalensis strain FDF1.</title>
        <authorList>
            <person name="Lai M.-C."/>
            <person name="Lai S.-J."/>
        </authorList>
    </citation>
    <scope>NUCLEOTIDE SEQUENCE [LARGE SCALE GENOMIC DNA]</scope>
    <source>
        <strain evidence="1 4">FDF-1</strain>
    </source>
</reference>
<dbReference type="EMBL" id="RJJH01000001">
    <property type="protein sequence ID" value="RNI13261.1"/>
    <property type="molecule type" value="Genomic_DNA"/>
</dbReference>
<dbReference type="OrthoDB" id="131869at2157"/>
<dbReference type="Proteomes" id="UP000193969">
    <property type="component" value="Unassembled WGS sequence"/>
</dbReference>
<reference evidence="2 6" key="4">
    <citation type="submission" date="2018-10" db="EMBL/GenBank/DDBJ databases">
        <title>Cultivation of a novel Methanohalophilus strain from Kebrit Deep of the Red Sea and a genomic comparison of members of the genus Methanohalophilus.</title>
        <authorList>
            <person name="Guan Y."/>
            <person name="Ngugi D.K."/>
            <person name="Stingl U."/>
        </authorList>
    </citation>
    <scope>NUCLEOTIDE SEQUENCE [LARGE SCALE GENOMIC DNA]</scope>
    <source>
        <strain evidence="2 6">DSM 7471</strain>
    </source>
</reference>
<evidence type="ECO:0000313" key="5">
    <source>
        <dbReference type="Proteomes" id="UP000193969"/>
    </source>
</evidence>
<keyword evidence="5" id="KW-1185">Reference proteome</keyword>
<evidence type="ECO:0000313" key="6">
    <source>
        <dbReference type="Proteomes" id="UP000278252"/>
    </source>
</evidence>
<dbReference type="Pfam" id="PF09484">
    <property type="entry name" value="Cas_TM1802"/>
    <property type="match status" value="1"/>
</dbReference>
<proteinExistence type="predicted"/>
<dbReference type="InterPro" id="IPR013389">
    <property type="entry name" value="CRISPR-assoc_prot_Cas8b"/>
</dbReference>
<dbReference type="Proteomes" id="UP000185713">
    <property type="component" value="Unassembled WGS sequence"/>
</dbReference>
<name>A0A1L9C646_9EURY</name>
<evidence type="ECO:0000313" key="3">
    <source>
        <dbReference type="EMBL" id="SMH32712.1"/>
    </source>
</evidence>
<dbReference type="InterPro" id="IPR013420">
    <property type="entry name" value="CRISPR-assoc_prot_Cas8b/Csh1_C"/>
</dbReference>
<dbReference type="RefSeq" id="WP_072359095.1">
    <property type="nucleotide sequence ID" value="NZ_FXBN01000001.1"/>
</dbReference>
<protein>
    <submittedName>
        <fullName evidence="3">CRISPR-associated protein Csh1</fullName>
    </submittedName>
    <submittedName>
        <fullName evidence="2">TIGR02556 family CRISPR-associated protein</fullName>
    </submittedName>
</protein>
<dbReference type="STRING" id="523843.SAMN06264941_0624"/>
<reference evidence="3" key="3">
    <citation type="submission" date="2017-04" db="EMBL/GenBank/DDBJ databases">
        <authorList>
            <person name="Afonso C.L."/>
            <person name="Miller P.J."/>
            <person name="Scott M.A."/>
            <person name="Spackman E."/>
            <person name="Goraichik I."/>
            <person name="Dimitrov K.M."/>
            <person name="Suarez D.L."/>
            <person name="Swayne D.E."/>
        </authorList>
    </citation>
    <scope>NUCLEOTIDE SEQUENCE [LARGE SCALE GENOMIC DNA]</scope>
    <source>
        <strain evidence="3">FDF-1</strain>
    </source>
</reference>
<dbReference type="EMBL" id="FXBN01000001">
    <property type="protein sequence ID" value="SMH32712.1"/>
    <property type="molecule type" value="Genomic_DNA"/>
</dbReference>
<dbReference type="Proteomes" id="UP000278252">
    <property type="component" value="Unassembled WGS sequence"/>
</dbReference>
<dbReference type="AlphaFoldDB" id="A0A1L9C646"/>
<dbReference type="NCBIfam" id="TIGR02556">
    <property type="entry name" value="cas_TM1802"/>
    <property type="match status" value="1"/>
</dbReference>
<gene>
    <name evidence="2" type="ORF">EFE41_01375</name>
    <name evidence="1" type="ORF">MPF_0727</name>
    <name evidence="3" type="ORF">SAMN06264941_0624</name>
</gene>
<evidence type="ECO:0000313" key="2">
    <source>
        <dbReference type="EMBL" id="RNI13261.1"/>
    </source>
</evidence>
<reference evidence="5" key="2">
    <citation type="submission" date="2017-04" db="EMBL/GenBank/DDBJ databases">
        <authorList>
            <person name="Varghese N."/>
            <person name="Submissions S."/>
        </authorList>
    </citation>
    <scope>NUCLEOTIDE SEQUENCE [LARGE SCALE GENOMIC DNA]</scope>
    <source>
        <strain evidence="5">FDF-1</strain>
    </source>
</reference>
<organism evidence="1 4">
    <name type="scientific">Methanohalophilus portucalensis FDF-1</name>
    <dbReference type="NCBI Taxonomy" id="523843"/>
    <lineage>
        <taxon>Archaea</taxon>
        <taxon>Methanobacteriati</taxon>
        <taxon>Methanobacteriota</taxon>
        <taxon>Stenosarchaea group</taxon>
        <taxon>Methanomicrobia</taxon>
        <taxon>Methanosarcinales</taxon>
        <taxon>Methanosarcinaceae</taxon>
        <taxon>Methanohalophilus</taxon>
    </lineage>
</organism>
<dbReference type="NCBIfam" id="TIGR02591">
    <property type="entry name" value="cas_Csh1"/>
    <property type="match status" value="1"/>
</dbReference>